<protein>
    <submittedName>
        <fullName evidence="2">Deaminase</fullName>
    </submittedName>
</protein>
<dbReference type="Gene3D" id="3.40.430.10">
    <property type="entry name" value="Dihydrofolate Reductase, subunit A"/>
    <property type="match status" value="1"/>
</dbReference>
<evidence type="ECO:0000313" key="2">
    <source>
        <dbReference type="EMBL" id="VVE41256.1"/>
    </source>
</evidence>
<dbReference type="OrthoDB" id="2313602at2"/>
<dbReference type="Pfam" id="PF01872">
    <property type="entry name" value="RibD_C"/>
    <property type="match status" value="1"/>
</dbReference>
<keyword evidence="3" id="KW-1185">Reference proteome</keyword>
<gene>
    <name evidence="2" type="ORF">PTE30175_04072</name>
</gene>
<dbReference type="Proteomes" id="UP000414233">
    <property type="component" value="Unassembled WGS sequence"/>
</dbReference>
<dbReference type="SUPFAM" id="SSF53597">
    <property type="entry name" value="Dihydrofolate reductase-like"/>
    <property type="match status" value="1"/>
</dbReference>
<dbReference type="PANTHER" id="PTHR38011:SF12">
    <property type="entry name" value="BIFUNCTIONAL DEAMINASE-REDUCTASE DOMAIN PROTEIN"/>
    <property type="match status" value="1"/>
</dbReference>
<dbReference type="RefSeq" id="WP_150698873.1">
    <property type="nucleotide sequence ID" value="NZ_CABPRZ010000020.1"/>
</dbReference>
<organism evidence="2 3">
    <name type="scientific">Pandoraea terrae</name>
    <dbReference type="NCBI Taxonomy" id="1537710"/>
    <lineage>
        <taxon>Bacteria</taxon>
        <taxon>Pseudomonadati</taxon>
        <taxon>Pseudomonadota</taxon>
        <taxon>Betaproteobacteria</taxon>
        <taxon>Burkholderiales</taxon>
        <taxon>Burkholderiaceae</taxon>
        <taxon>Pandoraea</taxon>
    </lineage>
</organism>
<accession>A0A5E4XY07</accession>
<name>A0A5E4XY07_9BURK</name>
<dbReference type="PANTHER" id="PTHR38011">
    <property type="entry name" value="DIHYDROFOLATE REDUCTASE FAMILY PROTEIN (AFU_ORTHOLOGUE AFUA_8G06820)"/>
    <property type="match status" value="1"/>
</dbReference>
<dbReference type="GO" id="GO:0009231">
    <property type="term" value="P:riboflavin biosynthetic process"/>
    <property type="evidence" value="ECO:0007669"/>
    <property type="project" value="InterPro"/>
</dbReference>
<evidence type="ECO:0000259" key="1">
    <source>
        <dbReference type="Pfam" id="PF01872"/>
    </source>
</evidence>
<proteinExistence type="predicted"/>
<evidence type="ECO:0000313" key="3">
    <source>
        <dbReference type="Proteomes" id="UP000414233"/>
    </source>
</evidence>
<dbReference type="InterPro" id="IPR024072">
    <property type="entry name" value="DHFR-like_dom_sf"/>
</dbReference>
<sequence>MTRVRVDGFTVSLDGYGAGPNQDINNPLGVGGTELHQWLVPTRTFQRALFGKDGGTTGVDDDFAARGFQNVGAWILGRNMFGPIRGDWPDTNWKGWWGDNPPYHVPVFVLTHHARPPIEMEGGTTFHFITGGIREALDRAREAAAGMDVRIGGGPGTIQQYLREGLIDELHIAIAPVLLGRGESLFEGVDLRALGYECVEFVASEKATHVVLRRRGHTDAEPIDTEDAAAA</sequence>
<dbReference type="InterPro" id="IPR002734">
    <property type="entry name" value="RibDG_C"/>
</dbReference>
<dbReference type="AlphaFoldDB" id="A0A5E4XY07"/>
<dbReference type="GO" id="GO:0008703">
    <property type="term" value="F:5-amino-6-(5-phosphoribosylamino)uracil reductase activity"/>
    <property type="evidence" value="ECO:0007669"/>
    <property type="project" value="InterPro"/>
</dbReference>
<reference evidence="2 3" key="1">
    <citation type="submission" date="2019-08" db="EMBL/GenBank/DDBJ databases">
        <authorList>
            <person name="Peeters C."/>
        </authorList>
    </citation>
    <scope>NUCLEOTIDE SEQUENCE [LARGE SCALE GENOMIC DNA]</scope>
    <source>
        <strain evidence="2 3">LMG 30175</strain>
    </source>
</reference>
<dbReference type="EMBL" id="CABPRZ010000020">
    <property type="protein sequence ID" value="VVE41256.1"/>
    <property type="molecule type" value="Genomic_DNA"/>
</dbReference>
<feature type="domain" description="Bacterial bifunctional deaminase-reductase C-terminal" evidence="1">
    <location>
        <begin position="9"/>
        <end position="205"/>
    </location>
</feature>
<dbReference type="InterPro" id="IPR050765">
    <property type="entry name" value="Riboflavin_Biosynth_HTPR"/>
</dbReference>